<feature type="compositionally biased region" description="Polar residues" evidence="2">
    <location>
        <begin position="1"/>
        <end position="23"/>
    </location>
</feature>
<keyword evidence="4" id="KW-1185">Reference proteome</keyword>
<comment type="caution">
    <text evidence="3">The sequence shown here is derived from an EMBL/GenBank/DDBJ whole genome shotgun (WGS) entry which is preliminary data.</text>
</comment>
<dbReference type="Proteomes" id="UP001470230">
    <property type="component" value="Unassembled WGS sequence"/>
</dbReference>
<proteinExistence type="predicted"/>
<evidence type="ECO:0000313" key="3">
    <source>
        <dbReference type="EMBL" id="KAK8866387.1"/>
    </source>
</evidence>
<feature type="region of interest" description="Disordered" evidence="2">
    <location>
        <begin position="326"/>
        <end position="357"/>
    </location>
</feature>
<reference evidence="3 4" key="1">
    <citation type="submission" date="2024-04" db="EMBL/GenBank/DDBJ databases">
        <title>Tritrichomonas musculus Genome.</title>
        <authorList>
            <person name="Alves-Ferreira E."/>
            <person name="Grigg M."/>
            <person name="Lorenzi H."/>
            <person name="Galac M."/>
        </authorList>
    </citation>
    <scope>NUCLEOTIDE SEQUENCE [LARGE SCALE GENOMIC DNA]</scope>
    <source>
        <strain evidence="3 4">EAF2021</strain>
    </source>
</reference>
<feature type="compositionally biased region" description="Polar residues" evidence="2">
    <location>
        <begin position="326"/>
        <end position="348"/>
    </location>
</feature>
<feature type="coiled-coil region" evidence="1">
    <location>
        <begin position="370"/>
        <end position="404"/>
    </location>
</feature>
<accession>A0ABR2IN41</accession>
<feature type="region of interest" description="Disordered" evidence="2">
    <location>
        <begin position="428"/>
        <end position="449"/>
    </location>
</feature>
<organism evidence="3 4">
    <name type="scientific">Tritrichomonas musculus</name>
    <dbReference type="NCBI Taxonomy" id="1915356"/>
    <lineage>
        <taxon>Eukaryota</taxon>
        <taxon>Metamonada</taxon>
        <taxon>Parabasalia</taxon>
        <taxon>Tritrichomonadida</taxon>
        <taxon>Tritrichomonadidae</taxon>
        <taxon>Tritrichomonas</taxon>
    </lineage>
</organism>
<feature type="region of interest" description="Disordered" evidence="2">
    <location>
        <begin position="1"/>
        <end position="25"/>
    </location>
</feature>
<gene>
    <name evidence="3" type="ORF">M9Y10_009349</name>
</gene>
<evidence type="ECO:0000256" key="1">
    <source>
        <dbReference type="SAM" id="Coils"/>
    </source>
</evidence>
<protein>
    <submittedName>
        <fullName evidence="3">Uncharacterized protein</fullName>
    </submittedName>
</protein>
<dbReference type="EMBL" id="JAPFFF010000015">
    <property type="protein sequence ID" value="KAK8866387.1"/>
    <property type="molecule type" value="Genomic_DNA"/>
</dbReference>
<evidence type="ECO:0000313" key="4">
    <source>
        <dbReference type="Proteomes" id="UP001470230"/>
    </source>
</evidence>
<feature type="compositionally biased region" description="Basic and acidic residues" evidence="2">
    <location>
        <begin position="439"/>
        <end position="449"/>
    </location>
</feature>
<sequence length="449" mass="51991">MKNLARTSSHYSLNSPTSSNSTKRFSKLKQNLDIYNIRANNYRTELERSFERASRTEEYFMYGSSYRDSSPPSSSFSKPFSSSTKKSIARLNSSPYMNLSIKKDKPTPSSIFKQKWNYKTDFINEDSSQQLSFNYDDLDQKAINKFSNHDHAKSLNDQGSFNFLNNRQYSNALANKNEINPSNNHTEVNASFNQQDLNPSLMSSQSSLNQKNIKQINDENDSYSSINNIIIQDKKEDTFSRKKEILFTPNRINSHKKITQEKESKHDLQNNTIDQFNNQNGEEEFIENGEEECGEKEIENPSIDITDHLHSQAYLQAMNSMNSKMKQFSSELNTNRNPNKTVQSNQKNNETDSLEKSEVEINISQFENVVEEEEEFKKKQRVELEEIKNLYNLVEQELNKIKAESNATNSIHENNIVLNIEEEGEINEIDMENISNNSNDKENSVLKEN</sequence>
<name>A0ABR2IN41_9EUKA</name>
<evidence type="ECO:0000256" key="2">
    <source>
        <dbReference type="SAM" id="MobiDB-lite"/>
    </source>
</evidence>
<keyword evidence="1" id="KW-0175">Coiled coil</keyword>